<dbReference type="InterPro" id="IPR034904">
    <property type="entry name" value="FSCA_dom_sf"/>
</dbReference>
<dbReference type="InterPro" id="IPR002744">
    <property type="entry name" value="MIP18-like"/>
</dbReference>
<accession>A0A5B8VFV2</accession>
<evidence type="ECO:0000259" key="1">
    <source>
        <dbReference type="Pfam" id="PF01883"/>
    </source>
</evidence>
<dbReference type="OrthoDB" id="9805360at2"/>
<dbReference type="Proteomes" id="UP000321533">
    <property type="component" value="Chromosome"/>
</dbReference>
<name>A0A5B8VFV2_9BACT</name>
<dbReference type="InterPro" id="IPR052339">
    <property type="entry name" value="Fe-S_Maturation_MIP18"/>
</dbReference>
<feature type="domain" description="MIP18 family-like" evidence="1">
    <location>
        <begin position="16"/>
        <end position="79"/>
    </location>
</feature>
<gene>
    <name evidence="2" type="ORF">FRZ67_18515</name>
</gene>
<keyword evidence="3" id="KW-1185">Reference proteome</keyword>
<dbReference type="AlphaFoldDB" id="A0A5B8VFV2"/>
<proteinExistence type="predicted"/>
<dbReference type="KEGG" id="pgin:FRZ67_18515"/>
<dbReference type="PANTHER" id="PTHR42831:SF1">
    <property type="entry name" value="FE-S PROTEIN MATURATION AUXILIARY FACTOR YITW"/>
    <property type="match status" value="1"/>
</dbReference>
<dbReference type="Gene3D" id="3.30.300.130">
    <property type="entry name" value="Fe-S cluster assembly (FSCA)"/>
    <property type="match status" value="1"/>
</dbReference>
<dbReference type="RefSeq" id="WP_147192023.1">
    <property type="nucleotide sequence ID" value="NZ_CP042435.1"/>
</dbReference>
<protein>
    <submittedName>
        <fullName evidence="2">Metal-sulfur cluster assembly factor</fullName>
    </submittedName>
</protein>
<evidence type="ECO:0000313" key="2">
    <source>
        <dbReference type="EMBL" id="QEC69208.1"/>
    </source>
</evidence>
<evidence type="ECO:0000313" key="3">
    <source>
        <dbReference type="Proteomes" id="UP000321533"/>
    </source>
</evidence>
<dbReference type="SUPFAM" id="SSF117916">
    <property type="entry name" value="Fe-S cluster assembly (FSCA) domain-like"/>
    <property type="match status" value="1"/>
</dbReference>
<reference evidence="2 3" key="1">
    <citation type="journal article" date="2016" name="Int. J. Syst. Evol. Microbiol.">
        <title>Panacibacter ginsenosidivorans gen. nov., sp. nov., with ginsenoside converting activity isolated from soil of a ginseng field.</title>
        <authorList>
            <person name="Siddiqi M.Z."/>
            <person name="Muhammad Shafi S."/>
            <person name="Choi K.D."/>
            <person name="Im W.T."/>
        </authorList>
    </citation>
    <scope>NUCLEOTIDE SEQUENCE [LARGE SCALE GENOMIC DNA]</scope>
    <source>
        <strain evidence="2 3">Gsoil1550</strain>
    </source>
</reference>
<dbReference type="Pfam" id="PF01883">
    <property type="entry name" value="FeS_assembly_P"/>
    <property type="match status" value="1"/>
</dbReference>
<dbReference type="EMBL" id="CP042435">
    <property type="protein sequence ID" value="QEC69208.1"/>
    <property type="molecule type" value="Genomic_DNA"/>
</dbReference>
<sequence length="107" mass="12115">MNVSTNHSVKCMFALAGLHDVIDPEVGLNVADMGLIYQLNFDEEARQVNCLMTLSTRFCPMGESIVDGVTNNLKINFPDSDVLVELTFDPPWRYEMISEEGRNFLNR</sequence>
<organism evidence="2 3">
    <name type="scientific">Panacibacter ginsenosidivorans</name>
    <dbReference type="NCBI Taxonomy" id="1813871"/>
    <lineage>
        <taxon>Bacteria</taxon>
        <taxon>Pseudomonadati</taxon>
        <taxon>Bacteroidota</taxon>
        <taxon>Chitinophagia</taxon>
        <taxon>Chitinophagales</taxon>
        <taxon>Chitinophagaceae</taxon>
        <taxon>Panacibacter</taxon>
    </lineage>
</organism>
<dbReference type="PANTHER" id="PTHR42831">
    <property type="entry name" value="FE-S PROTEIN MATURATION AUXILIARY FACTOR YITW"/>
    <property type="match status" value="1"/>
</dbReference>